<evidence type="ECO:0000313" key="2">
    <source>
        <dbReference type="Proteomes" id="UP000315439"/>
    </source>
</evidence>
<organism evidence="1 2">
    <name type="scientific">Aliikangiella coralliicola</name>
    <dbReference type="NCBI Taxonomy" id="2592383"/>
    <lineage>
        <taxon>Bacteria</taxon>
        <taxon>Pseudomonadati</taxon>
        <taxon>Pseudomonadota</taxon>
        <taxon>Gammaproteobacteria</taxon>
        <taxon>Oceanospirillales</taxon>
        <taxon>Pleioneaceae</taxon>
        <taxon>Aliikangiella</taxon>
    </lineage>
</organism>
<dbReference type="AlphaFoldDB" id="A0A545UDQ6"/>
<name>A0A545UDQ6_9GAMM</name>
<evidence type="ECO:0000313" key="1">
    <source>
        <dbReference type="EMBL" id="TQV87597.1"/>
    </source>
</evidence>
<comment type="caution">
    <text evidence="1">The sequence shown here is derived from an EMBL/GenBank/DDBJ whole genome shotgun (WGS) entry which is preliminary data.</text>
</comment>
<dbReference type="EMBL" id="VIKS01000007">
    <property type="protein sequence ID" value="TQV87597.1"/>
    <property type="molecule type" value="Genomic_DNA"/>
</dbReference>
<accession>A0A545UDQ6</accession>
<dbReference type="Proteomes" id="UP000315439">
    <property type="component" value="Unassembled WGS sequence"/>
</dbReference>
<dbReference type="RefSeq" id="WP_142893775.1">
    <property type="nucleotide sequence ID" value="NZ_ML660164.1"/>
</dbReference>
<proteinExistence type="predicted"/>
<protein>
    <submittedName>
        <fullName evidence="1">Uncharacterized protein</fullName>
    </submittedName>
</protein>
<sequence length="429" mass="48664">MFQKIGVLIFLILLGIFRAALANDLKEIGSYFNEARSATGENKKFWGVDLYGPILLVEPESRNIFANVEASSGVLEKKEQVFIGKLPDNIGIANTCVNWEGKSWAMVMLPISDNRSERLNLLTHELFHCSQVKLGFPANNPSNSHLNEKEGRILFRLELQALKKAIAAETISERKKHIISALTFRTYRQESFNEAKVEENLLELNEGLAEYTGLMMSGRGSNQIKAHLINNLSSFVSNPSFVRSFAYVTTPAYGYLLFTNNKNWHKEISSDDNLIDYLQKVFQIQLTIRKNDLPNELSDDYNGIAIYEEESLRDEEIKRIKQEYINKFVKNSNLAIKLEKMNITFDPRNLVPLDGYGTVYPNLKITDTWGVLTVENGALLATTWDKVSVSKPTKISKNRAVGDGWVLELADGYSIRLDKKGNNYYLLAQ</sequence>
<dbReference type="OrthoDB" id="1299654at2"/>
<reference evidence="1 2" key="1">
    <citation type="submission" date="2019-07" db="EMBL/GenBank/DDBJ databases">
        <title>Draft genome for Aliikangiella sp. M105.</title>
        <authorList>
            <person name="Wang G."/>
        </authorList>
    </citation>
    <scope>NUCLEOTIDE SEQUENCE [LARGE SCALE GENOMIC DNA]</scope>
    <source>
        <strain evidence="1 2">M105</strain>
    </source>
</reference>
<gene>
    <name evidence="1" type="ORF">FLL46_12055</name>
</gene>
<keyword evidence="2" id="KW-1185">Reference proteome</keyword>